<sequence>MDMQTLYVIGNGFDLHHGLPTQYKHFKDFLRTEDSEVYDWVDSYVPAENDWSDLEAALAYLDTDNIVSELEMFLASYSDENWSDSGHHDFQYEVDRVAIGLSRTLQAKFGDWIRSIGIPDRADVKTLLQGLDRSAAFLTFNYTSTLTKLYGVPTDHILFIHGDGAVEASELVLGHAWETKDRVSMQGSLDEEDHDHRIMEAFGTLDEYFESTFKPSKLIIQQNAVFFESLGSIREVVVLGHSLSDVDRAYFVALVEGLTAHPTWTVAVRTADEAPAKTQHLAAFGVPHERVVCRLWSEL</sequence>
<dbReference type="InterPro" id="IPR025935">
    <property type="entry name" value="AbiH"/>
</dbReference>
<dbReference type="Pfam" id="PF14253">
    <property type="entry name" value="AbiH"/>
    <property type="match status" value="1"/>
</dbReference>
<dbReference type="Proteomes" id="UP001177000">
    <property type="component" value="Chromosome"/>
</dbReference>
<reference evidence="1" key="1">
    <citation type="submission" date="2023-03" db="EMBL/GenBank/DDBJ databases">
        <authorList>
            <person name="Pothier F. J."/>
        </authorList>
    </citation>
    <scope>NUCLEOTIDE SEQUENCE</scope>
    <source>
        <strain evidence="1">DAPP-PG 215</strain>
    </source>
</reference>
<proteinExistence type="predicted"/>
<dbReference type="AlphaFoldDB" id="A0AAQ0N417"/>
<accession>A0AAQ0N417</accession>
<evidence type="ECO:0000313" key="2">
    <source>
        <dbReference type="Proteomes" id="UP001177000"/>
    </source>
</evidence>
<dbReference type="RefSeq" id="WP_007243812.1">
    <property type="nucleotide sequence ID" value="NZ_CP019871.1"/>
</dbReference>
<evidence type="ECO:0000313" key="1">
    <source>
        <dbReference type="EMBL" id="CAI8961324.1"/>
    </source>
</evidence>
<organism evidence="1 2">
    <name type="scientific">Pseudomonas syringae pv. tomato</name>
    <dbReference type="NCBI Taxonomy" id="323"/>
    <lineage>
        <taxon>Bacteria</taxon>
        <taxon>Pseudomonadati</taxon>
        <taxon>Pseudomonadota</taxon>
        <taxon>Gammaproteobacteria</taxon>
        <taxon>Pseudomonadales</taxon>
        <taxon>Pseudomonadaceae</taxon>
        <taxon>Pseudomonas</taxon>
    </lineage>
</organism>
<name>A0AAQ0N417_PSEUB</name>
<protein>
    <submittedName>
        <fullName evidence="1">Bacteriophage abortive infection AbiH</fullName>
    </submittedName>
</protein>
<gene>
    <name evidence="1" type="ORF">DAPPPG215_23795</name>
</gene>
<dbReference type="EMBL" id="OX458335">
    <property type="protein sequence ID" value="CAI8961324.1"/>
    <property type="molecule type" value="Genomic_DNA"/>
</dbReference>